<keyword evidence="7 12" id="KW-0862">Zinc</keyword>
<dbReference type="GO" id="GO:0006302">
    <property type="term" value="P:double-strand break repair"/>
    <property type="evidence" value="ECO:0007669"/>
    <property type="project" value="InterPro"/>
</dbReference>
<dbReference type="Gene3D" id="3.40.50.300">
    <property type="entry name" value="P-loop containing nucleotide triphosphate hydrolases"/>
    <property type="match status" value="2"/>
</dbReference>
<dbReference type="OrthoDB" id="9759544at2"/>
<feature type="domain" description="Helicase C-terminal" evidence="14">
    <location>
        <begin position="535"/>
        <end position="714"/>
    </location>
</feature>
<dbReference type="InterPro" id="IPR014001">
    <property type="entry name" value="Helicase_ATP-bd"/>
</dbReference>
<comment type="similarity">
    <text evidence="12">Belongs to the helicase family. PriA subfamily.</text>
</comment>
<accession>A0A4Q1K371</accession>
<dbReference type="GO" id="GO:0003677">
    <property type="term" value="F:DNA binding"/>
    <property type="evidence" value="ECO:0007669"/>
    <property type="project" value="UniProtKB-UniRule"/>
</dbReference>
<feature type="binding site" evidence="12">
    <location>
        <position position="565"/>
    </location>
    <ligand>
        <name>Zn(2+)</name>
        <dbReference type="ChEBI" id="CHEBI:29105"/>
        <label>1</label>
    </ligand>
</feature>
<evidence type="ECO:0000259" key="14">
    <source>
        <dbReference type="PROSITE" id="PS51194"/>
    </source>
</evidence>
<evidence type="ECO:0000256" key="12">
    <source>
        <dbReference type="HAMAP-Rule" id="MF_00983"/>
    </source>
</evidence>
<dbReference type="FunFam" id="3.40.1440.60:FF:000001">
    <property type="entry name" value="Primosomal protein N"/>
    <property type="match status" value="1"/>
</dbReference>
<dbReference type="PANTHER" id="PTHR30580:SF0">
    <property type="entry name" value="PRIMOSOMAL PROTEIN N"/>
    <property type="match status" value="1"/>
</dbReference>
<keyword evidence="16" id="KW-1185">Reference proteome</keyword>
<dbReference type="SMART" id="SM00490">
    <property type="entry name" value="HELICc"/>
    <property type="match status" value="1"/>
</dbReference>
<keyword evidence="10 12" id="KW-0413">Isomerase</keyword>
<feature type="binding site" evidence="12">
    <location>
        <position position="525"/>
    </location>
    <ligand>
        <name>Zn(2+)</name>
        <dbReference type="ChEBI" id="CHEBI:29105"/>
        <label>1</label>
    </ligand>
</feature>
<dbReference type="Pfam" id="PF18074">
    <property type="entry name" value="PriA_C"/>
    <property type="match status" value="1"/>
</dbReference>
<dbReference type="GO" id="GO:0043138">
    <property type="term" value="F:3'-5' DNA helicase activity"/>
    <property type="evidence" value="ECO:0007669"/>
    <property type="project" value="UniProtKB-EC"/>
</dbReference>
<gene>
    <name evidence="12 15" type="primary">priA</name>
    <name evidence="15" type="ORF">EQG63_07410</name>
</gene>
<dbReference type="SUPFAM" id="SSF52540">
    <property type="entry name" value="P-loop containing nucleoside triphosphate hydrolases"/>
    <property type="match status" value="1"/>
</dbReference>
<name>A0A4Q1K371_9FLAO</name>
<dbReference type="HAMAP" id="MF_00983">
    <property type="entry name" value="PriA"/>
    <property type="match status" value="1"/>
</dbReference>
<dbReference type="PROSITE" id="PS51192">
    <property type="entry name" value="HELICASE_ATP_BIND_1"/>
    <property type="match status" value="1"/>
</dbReference>
<dbReference type="Pfam" id="PF17764">
    <property type="entry name" value="PriA_3primeBD"/>
    <property type="match status" value="1"/>
</dbReference>
<evidence type="ECO:0000256" key="3">
    <source>
        <dbReference type="ARBA" id="ARBA00022723"/>
    </source>
</evidence>
<dbReference type="InterPro" id="IPR011545">
    <property type="entry name" value="DEAD/DEAH_box_helicase_dom"/>
</dbReference>
<evidence type="ECO:0000256" key="7">
    <source>
        <dbReference type="ARBA" id="ARBA00022833"/>
    </source>
</evidence>
<dbReference type="Pfam" id="PF00270">
    <property type="entry name" value="DEAD"/>
    <property type="match status" value="1"/>
</dbReference>
<dbReference type="GO" id="GO:0006269">
    <property type="term" value="P:DNA replication, synthesis of primer"/>
    <property type="evidence" value="ECO:0007669"/>
    <property type="project" value="UniProtKB-KW"/>
</dbReference>
<keyword evidence="3 12" id="KW-0479">Metal-binding</keyword>
<evidence type="ECO:0000256" key="10">
    <source>
        <dbReference type="ARBA" id="ARBA00023235"/>
    </source>
</evidence>
<feature type="domain" description="Helicase ATP-binding" evidence="13">
    <location>
        <begin position="290"/>
        <end position="459"/>
    </location>
</feature>
<evidence type="ECO:0000256" key="8">
    <source>
        <dbReference type="ARBA" id="ARBA00022840"/>
    </source>
</evidence>
<keyword evidence="2 12" id="KW-0235">DNA replication</keyword>
<keyword evidence="6 12" id="KW-0347">Helicase</keyword>
<feature type="binding site" evidence="12">
    <location>
        <position position="552"/>
    </location>
    <ligand>
        <name>Zn(2+)</name>
        <dbReference type="ChEBI" id="CHEBI:29105"/>
        <label>2</label>
    </ligand>
</feature>
<dbReference type="InterPro" id="IPR042115">
    <property type="entry name" value="PriA_3primeBD_sf"/>
</dbReference>
<dbReference type="PANTHER" id="PTHR30580">
    <property type="entry name" value="PRIMOSOMAL PROTEIN N"/>
    <property type="match status" value="1"/>
</dbReference>
<feature type="binding site" evidence="12">
    <location>
        <position position="534"/>
    </location>
    <ligand>
        <name>Zn(2+)</name>
        <dbReference type="ChEBI" id="CHEBI:29105"/>
        <label>2</label>
    </ligand>
</feature>
<dbReference type="Pfam" id="PF18319">
    <property type="entry name" value="Zn_ribbon_PriA"/>
    <property type="match status" value="1"/>
</dbReference>
<feature type="binding site" evidence="12">
    <location>
        <position position="522"/>
    </location>
    <ligand>
        <name>Zn(2+)</name>
        <dbReference type="ChEBI" id="CHEBI:29105"/>
        <label>1</label>
    </ligand>
</feature>
<dbReference type="InterPro" id="IPR005259">
    <property type="entry name" value="PriA"/>
</dbReference>
<dbReference type="Proteomes" id="UP000290283">
    <property type="component" value="Unassembled WGS sequence"/>
</dbReference>
<comment type="catalytic activity">
    <reaction evidence="12">
        <text>Couples ATP hydrolysis with the unwinding of duplex DNA by translocating in the 3'-5' direction.</text>
        <dbReference type="EC" id="5.6.2.4"/>
    </reaction>
</comment>
<dbReference type="EMBL" id="SBKO01000002">
    <property type="protein sequence ID" value="RXR19264.1"/>
    <property type="molecule type" value="Genomic_DNA"/>
</dbReference>
<dbReference type="InterPro" id="IPR027417">
    <property type="entry name" value="P-loop_NTPase"/>
</dbReference>
<comment type="function">
    <text evidence="12">Initiates the restart of stalled replication forks, which reloads the replicative helicase on sites other than the origin of replication. Recognizes and binds to abandoned replication forks and remodels them to uncover a helicase loading site. Promotes assembly of the primosome at these replication forks.</text>
</comment>
<evidence type="ECO:0000259" key="13">
    <source>
        <dbReference type="PROSITE" id="PS51192"/>
    </source>
</evidence>
<sequence>MHYFIEVIIPIALPQTFTYKVSEAEFEFIQLGVRVAVPFGKSKFYTALVAEKHHNPPTLYEAKEIHQIIDEKPIVTPIQIEHWKWIASYYMCSIGEVYRTALPSALLLESETIISAKKEVVVTDDLSDDEYLLVEALQQQTALKISEITSILNKKKVFPIIQQLLVKNIILLQEEMVEEYKPKLVRYIRLFPEFNSADRLEELLTILKSAQKQKDLVLSYFQLNASQRRPISVKELTEYSGASPAIVKALVDKEIFEEYYLQHDRVSFDEVKESQLQLSEAQSEALQSIQTIFAEKEVCLLHGVTASGKTEVYIKLIEDFLAQEKQVLYLLPEIALTTQLVGRLTKHFGNKVAVFHSKYSNNERVEVWNQVINSSEKAQIVIGARSALFLPFQNLGLIVVDEEHEQTFKQVDPAPRYHARDAAIVLANFHKAKVVLGSATPSIETYFNAQSGKYGLVELYERFGNAVLPEIKLVDLKDSYFRKKMTGHFSQTLIDEMTEALSNKEQIILFQNRRGYSPVIECMTCGHIPQCPQCDVSLTYHKFKNQLRCHYCGYSIAKPTNCHACSSIDLTSKGFGTEQIELELTELFPTKNIKRMDQDTTRGKYAFEKLIDSFKNREIDILVGTQMLAKGLDFDNVSLVGILNADSMLYFPDFRAFERSYQMMTQVSGRAGRSDKKGKVIIQTYNTMHNTIQQVTTNDYVGMYQEQLYERKIYKYPPYFKLIKLTLKHKDYDKLKEGSIWLYQVLKQQFDIPVLGPEEPPVSKIRNEYIRTILIKIPQEKSLGSTKKTIQKILNSFDAVSQYRAIKITINVDVN</sequence>
<comment type="cofactor">
    <cofactor evidence="12">
        <name>Zn(2+)</name>
        <dbReference type="ChEBI" id="CHEBI:29105"/>
    </cofactor>
    <text evidence="12">Binds 2 zinc ions per subunit.</text>
</comment>
<comment type="catalytic activity">
    <reaction evidence="11 12">
        <text>ATP + H2O = ADP + phosphate + H(+)</text>
        <dbReference type="Rhea" id="RHEA:13065"/>
        <dbReference type="ChEBI" id="CHEBI:15377"/>
        <dbReference type="ChEBI" id="CHEBI:15378"/>
        <dbReference type="ChEBI" id="CHEBI:30616"/>
        <dbReference type="ChEBI" id="CHEBI:43474"/>
        <dbReference type="ChEBI" id="CHEBI:456216"/>
        <dbReference type="EC" id="5.6.2.4"/>
    </reaction>
</comment>
<dbReference type="CDD" id="cd18804">
    <property type="entry name" value="SF2_C_priA"/>
    <property type="match status" value="1"/>
</dbReference>
<evidence type="ECO:0000313" key="16">
    <source>
        <dbReference type="Proteomes" id="UP000290283"/>
    </source>
</evidence>
<protein>
    <recommendedName>
        <fullName evidence="12">Replication restart protein PriA</fullName>
    </recommendedName>
    <alternativeName>
        <fullName evidence="12">ATP-dependent DNA helicase PriA</fullName>
        <ecNumber evidence="12">5.6.2.4</ecNumber>
    </alternativeName>
    <alternativeName>
        <fullName evidence="12">DNA 3'-5' helicase PriA</fullName>
    </alternativeName>
</protein>
<dbReference type="InterPro" id="IPR041222">
    <property type="entry name" value="PriA_3primeBD"/>
</dbReference>
<keyword evidence="9 12" id="KW-0238">DNA-binding</keyword>
<dbReference type="GO" id="GO:0016887">
    <property type="term" value="F:ATP hydrolysis activity"/>
    <property type="evidence" value="ECO:0007669"/>
    <property type="project" value="RHEA"/>
</dbReference>
<reference evidence="16" key="1">
    <citation type="submission" date="2019-01" db="EMBL/GenBank/DDBJ databases">
        <title>Cytophagaceae bacterium strain CAR-16.</title>
        <authorList>
            <person name="Chen W.-M."/>
        </authorList>
    </citation>
    <scope>NUCLEOTIDE SEQUENCE [LARGE SCALE GENOMIC DNA]</scope>
    <source>
        <strain evidence="16">LLJ-11</strain>
    </source>
</reference>
<dbReference type="AlphaFoldDB" id="A0A4Q1K371"/>
<dbReference type="InterPro" id="IPR040498">
    <property type="entry name" value="PriA_CRR"/>
</dbReference>
<dbReference type="InterPro" id="IPR041236">
    <property type="entry name" value="PriA_C"/>
</dbReference>
<dbReference type="GO" id="GO:0006310">
    <property type="term" value="P:DNA recombination"/>
    <property type="evidence" value="ECO:0007669"/>
    <property type="project" value="InterPro"/>
</dbReference>
<dbReference type="RefSeq" id="WP_129435722.1">
    <property type="nucleotide sequence ID" value="NZ_SBKO01000002.1"/>
</dbReference>
<comment type="caution">
    <text evidence="15">The sequence shown here is derived from an EMBL/GenBank/DDBJ whole genome shotgun (WGS) entry which is preliminary data.</text>
</comment>
<evidence type="ECO:0000256" key="5">
    <source>
        <dbReference type="ARBA" id="ARBA00022801"/>
    </source>
</evidence>
<dbReference type="GO" id="GO:0006270">
    <property type="term" value="P:DNA replication initiation"/>
    <property type="evidence" value="ECO:0007669"/>
    <property type="project" value="TreeGrafter"/>
</dbReference>
<evidence type="ECO:0000256" key="1">
    <source>
        <dbReference type="ARBA" id="ARBA00022515"/>
    </source>
</evidence>
<dbReference type="Gene3D" id="3.40.1440.60">
    <property type="entry name" value="PriA, 3(prime) DNA-binding domain"/>
    <property type="match status" value="1"/>
</dbReference>
<dbReference type="GO" id="GO:1990077">
    <property type="term" value="C:primosome complex"/>
    <property type="evidence" value="ECO:0007669"/>
    <property type="project" value="UniProtKB-UniRule"/>
</dbReference>
<proteinExistence type="inferred from homology"/>
<keyword evidence="8 12" id="KW-0067">ATP-binding</keyword>
<evidence type="ECO:0000256" key="2">
    <source>
        <dbReference type="ARBA" id="ARBA00022705"/>
    </source>
</evidence>
<dbReference type="GO" id="GO:0008270">
    <property type="term" value="F:zinc ion binding"/>
    <property type="evidence" value="ECO:0007669"/>
    <property type="project" value="UniProtKB-UniRule"/>
</dbReference>
<dbReference type="InterPro" id="IPR001650">
    <property type="entry name" value="Helicase_C-like"/>
</dbReference>
<dbReference type="FunFam" id="3.40.50.300:FF:000489">
    <property type="entry name" value="Primosome assembly protein PriA"/>
    <property type="match status" value="1"/>
</dbReference>
<evidence type="ECO:0000256" key="11">
    <source>
        <dbReference type="ARBA" id="ARBA00048988"/>
    </source>
</evidence>
<dbReference type="NCBIfam" id="TIGR00595">
    <property type="entry name" value="priA"/>
    <property type="match status" value="1"/>
</dbReference>
<keyword evidence="1 12" id="KW-0639">Primosome</keyword>
<feature type="binding site" evidence="12">
    <location>
        <position position="549"/>
    </location>
    <ligand>
        <name>Zn(2+)</name>
        <dbReference type="ChEBI" id="CHEBI:29105"/>
        <label>2</label>
    </ligand>
</feature>
<keyword evidence="4 12" id="KW-0547">Nucleotide-binding</keyword>
<evidence type="ECO:0000313" key="15">
    <source>
        <dbReference type="EMBL" id="RXR19264.1"/>
    </source>
</evidence>
<organism evidence="15 16">
    <name type="scientific">Flavobacterium amnicola</name>
    <dbReference type="NCBI Taxonomy" id="2506422"/>
    <lineage>
        <taxon>Bacteria</taxon>
        <taxon>Pseudomonadati</taxon>
        <taxon>Bacteroidota</taxon>
        <taxon>Flavobacteriia</taxon>
        <taxon>Flavobacteriales</taxon>
        <taxon>Flavobacteriaceae</taxon>
        <taxon>Flavobacterium</taxon>
    </lineage>
</organism>
<dbReference type="Pfam" id="PF00271">
    <property type="entry name" value="Helicase_C"/>
    <property type="match status" value="1"/>
</dbReference>
<dbReference type="PROSITE" id="PS51194">
    <property type="entry name" value="HELICASE_CTER"/>
    <property type="match status" value="1"/>
</dbReference>
<comment type="subunit">
    <text evidence="12">Component of the replication restart primosome.</text>
</comment>
<dbReference type="SMART" id="SM00487">
    <property type="entry name" value="DEXDc"/>
    <property type="match status" value="1"/>
</dbReference>
<keyword evidence="5 12" id="KW-0378">Hydrolase</keyword>
<feature type="binding site" evidence="12">
    <location>
        <position position="531"/>
    </location>
    <ligand>
        <name>Zn(2+)</name>
        <dbReference type="ChEBI" id="CHEBI:29105"/>
        <label>2</label>
    </ligand>
</feature>
<feature type="binding site" evidence="12">
    <location>
        <position position="562"/>
    </location>
    <ligand>
        <name>Zn(2+)</name>
        <dbReference type="ChEBI" id="CHEBI:29105"/>
        <label>1</label>
    </ligand>
</feature>
<evidence type="ECO:0000256" key="6">
    <source>
        <dbReference type="ARBA" id="ARBA00022806"/>
    </source>
</evidence>
<evidence type="ECO:0000256" key="4">
    <source>
        <dbReference type="ARBA" id="ARBA00022741"/>
    </source>
</evidence>
<dbReference type="CDD" id="cd17929">
    <property type="entry name" value="DEXHc_priA"/>
    <property type="match status" value="1"/>
</dbReference>
<evidence type="ECO:0000256" key="9">
    <source>
        <dbReference type="ARBA" id="ARBA00023125"/>
    </source>
</evidence>
<dbReference type="GO" id="GO:0005524">
    <property type="term" value="F:ATP binding"/>
    <property type="evidence" value="ECO:0007669"/>
    <property type="project" value="UniProtKB-UniRule"/>
</dbReference>
<dbReference type="EC" id="5.6.2.4" evidence="12"/>